<dbReference type="Gene3D" id="2.120.10.30">
    <property type="entry name" value="TolB, C-terminal domain"/>
    <property type="match status" value="1"/>
</dbReference>
<dbReference type="Pfam" id="PF18911">
    <property type="entry name" value="PKD_4"/>
    <property type="match status" value="1"/>
</dbReference>
<dbReference type="PROSITE" id="PS50093">
    <property type="entry name" value="PKD"/>
    <property type="match status" value="1"/>
</dbReference>
<dbReference type="InterPro" id="IPR013783">
    <property type="entry name" value="Ig-like_fold"/>
</dbReference>
<dbReference type="Pfam" id="PF07995">
    <property type="entry name" value="GSDH"/>
    <property type="match status" value="1"/>
</dbReference>
<feature type="signal peptide" evidence="2">
    <location>
        <begin position="1"/>
        <end position="23"/>
    </location>
</feature>
<organism evidence="4 5">
    <name type="scientific">Solirubrobacter ginsenosidimutans</name>
    <dbReference type="NCBI Taxonomy" id="490573"/>
    <lineage>
        <taxon>Bacteria</taxon>
        <taxon>Bacillati</taxon>
        <taxon>Actinomycetota</taxon>
        <taxon>Thermoleophilia</taxon>
        <taxon>Solirubrobacterales</taxon>
        <taxon>Solirubrobacteraceae</taxon>
        <taxon>Solirubrobacter</taxon>
    </lineage>
</organism>
<dbReference type="GO" id="GO:0005975">
    <property type="term" value="P:carbohydrate metabolic process"/>
    <property type="evidence" value="ECO:0007669"/>
    <property type="project" value="UniProtKB-ARBA"/>
</dbReference>
<dbReference type="SUPFAM" id="SSF49299">
    <property type="entry name" value="PKD domain"/>
    <property type="match status" value="1"/>
</dbReference>
<evidence type="ECO:0000256" key="2">
    <source>
        <dbReference type="SAM" id="SignalP"/>
    </source>
</evidence>
<dbReference type="CDD" id="cd00146">
    <property type="entry name" value="PKD"/>
    <property type="match status" value="1"/>
</dbReference>
<dbReference type="PANTHER" id="PTHR19328">
    <property type="entry name" value="HEDGEHOG-INTERACTING PROTEIN"/>
    <property type="match status" value="1"/>
</dbReference>
<accession>A0A9X3S4F5</accession>
<dbReference type="Gene3D" id="2.60.40.10">
    <property type="entry name" value="Immunoglobulins"/>
    <property type="match status" value="1"/>
</dbReference>
<evidence type="ECO:0000259" key="3">
    <source>
        <dbReference type="PROSITE" id="PS50093"/>
    </source>
</evidence>
<feature type="chain" id="PRO_5040995693" evidence="2">
    <location>
        <begin position="24"/>
        <end position="702"/>
    </location>
</feature>
<dbReference type="InterPro" id="IPR000601">
    <property type="entry name" value="PKD_dom"/>
</dbReference>
<dbReference type="InterPro" id="IPR011041">
    <property type="entry name" value="Quinoprot_gluc/sorb_DH_b-prop"/>
</dbReference>
<protein>
    <submittedName>
        <fullName evidence="4">PQQ-dependent sugar dehydrogenase</fullName>
    </submittedName>
</protein>
<evidence type="ECO:0000256" key="1">
    <source>
        <dbReference type="SAM" id="MobiDB-lite"/>
    </source>
</evidence>
<proteinExistence type="predicted"/>
<gene>
    <name evidence="4" type="ORF">OM076_36115</name>
</gene>
<dbReference type="InterPro" id="IPR022409">
    <property type="entry name" value="PKD/Chitinase_dom"/>
</dbReference>
<dbReference type="SUPFAM" id="SSF50952">
    <property type="entry name" value="Soluble quinoprotein glucose dehydrogenase"/>
    <property type="match status" value="1"/>
</dbReference>
<name>A0A9X3S4F5_9ACTN</name>
<dbReference type="InterPro" id="IPR012938">
    <property type="entry name" value="Glc/Sorbosone_DH"/>
</dbReference>
<dbReference type="InterPro" id="IPR011042">
    <property type="entry name" value="6-blade_b-propeller_TolB-like"/>
</dbReference>
<reference evidence="4" key="1">
    <citation type="submission" date="2022-10" db="EMBL/GenBank/DDBJ databases">
        <title>The WGS of Solirubrobacter ginsenosidimutans DSM 21036.</title>
        <authorList>
            <person name="Jiang Z."/>
        </authorList>
    </citation>
    <scope>NUCLEOTIDE SEQUENCE</scope>
    <source>
        <strain evidence="4">DSM 21036</strain>
    </source>
</reference>
<evidence type="ECO:0000313" key="4">
    <source>
        <dbReference type="EMBL" id="MDA0165749.1"/>
    </source>
</evidence>
<dbReference type="SMART" id="SM00089">
    <property type="entry name" value="PKD"/>
    <property type="match status" value="1"/>
</dbReference>
<evidence type="ECO:0000313" key="5">
    <source>
        <dbReference type="Proteomes" id="UP001149140"/>
    </source>
</evidence>
<dbReference type="InterPro" id="IPR035986">
    <property type="entry name" value="PKD_dom_sf"/>
</dbReference>
<feature type="region of interest" description="Disordered" evidence="1">
    <location>
        <begin position="118"/>
        <end position="137"/>
    </location>
</feature>
<feature type="domain" description="PKD" evidence="3">
    <location>
        <begin position="496"/>
        <end position="579"/>
    </location>
</feature>
<sequence>MRKQAFAAALLVALIAAPTSASAQESPPPATSFEKVTLDDFPGEPMNLAVLPDGRVLHTTRAGEVRLHNPRTGLNTLAGKLNVYQHDEEGLQSVAVDPNFETNRWVYAYYSPPLSTPVDDPSTPVTNEGDAPETGTAVDFAPFKGYLQLSRFKLQGDTLKLDTEEKILQVPVDRGICCHVGGNIDFDATGNLFLSTGDDSNPFASDGYAPIDDSPNRNPVYDARRSAGNTNDLRGKLLRIHPKDGGGYTIPLGNLFPQGTASTKPEIYAMGLRNPFRFAVNRKNGDVYLGDYSPDAGVANPQRGPAGQGRWMLIKRPANYGWPFCATPDMPYVDYDFATKTSGEQFNCNAPTNDSPYNTGLKKLPAVAQPDVWYSYDTSPLFPELGPANTPGGIAPMGGPAYDPTPGNSSPFRFPNYFKGTPLFYEWSRDYIKEFRLNGRRLAEIRPFETFVDNPMDMEYGPDGALYVLEYGDGYFAENPDAQLAKINFVRGNHTPIPKVAADVVSGRAPLTVKFSSAGTNDPDGDPLAYAWDFEADGKVDSGDANPTHVYASNGTYRATLKVTDRTGRSASAEVLVLVGNAQPKVELTTTPPAEGPFQFGDTVTYTVKVIDDTPVDCSKVTVAFVLGHETHGHPQSSTAGCTGSIKTFLDGGHTGAANLSAVFVASYTDPGEGGTPGLTGSAQVRIVPSAGPTPTPTPPAP</sequence>
<comment type="caution">
    <text evidence="4">The sequence shown here is derived from an EMBL/GenBank/DDBJ whole genome shotgun (WGS) entry which is preliminary data.</text>
</comment>
<dbReference type="EMBL" id="JAPDOD010000051">
    <property type="protein sequence ID" value="MDA0165749.1"/>
    <property type="molecule type" value="Genomic_DNA"/>
</dbReference>
<dbReference type="Proteomes" id="UP001149140">
    <property type="component" value="Unassembled WGS sequence"/>
</dbReference>
<dbReference type="AlphaFoldDB" id="A0A9X3S4F5"/>
<keyword evidence="5" id="KW-1185">Reference proteome</keyword>
<keyword evidence="2" id="KW-0732">Signal</keyword>
<dbReference type="PANTHER" id="PTHR19328:SF75">
    <property type="entry name" value="ALDOSE SUGAR DEHYDROGENASE YLII"/>
    <property type="match status" value="1"/>
</dbReference>
<dbReference type="RefSeq" id="WP_270045011.1">
    <property type="nucleotide sequence ID" value="NZ_JAPDOD010000051.1"/>
</dbReference>